<dbReference type="Pfam" id="PF11181">
    <property type="entry name" value="YflT"/>
    <property type="match status" value="1"/>
</dbReference>
<evidence type="ECO:0000256" key="2">
    <source>
        <dbReference type="SAM" id="Phobius"/>
    </source>
</evidence>
<evidence type="ECO:0000313" key="4">
    <source>
        <dbReference type="EMBL" id="MFD1720221.1"/>
    </source>
</evidence>
<comment type="caution">
    <text evidence="4">The sequence shown here is derived from an EMBL/GenBank/DDBJ whole genome shotgun (WGS) entry which is preliminary data.</text>
</comment>
<evidence type="ECO:0000256" key="1">
    <source>
        <dbReference type="SAM" id="MobiDB-lite"/>
    </source>
</evidence>
<feature type="compositionally biased region" description="Gly residues" evidence="1">
    <location>
        <begin position="187"/>
        <end position="196"/>
    </location>
</feature>
<keyword evidence="5" id="KW-1185">Reference proteome</keyword>
<reference evidence="5" key="1">
    <citation type="journal article" date="2019" name="Int. J. Syst. Evol. Microbiol.">
        <title>The Global Catalogue of Microorganisms (GCM) 10K type strain sequencing project: providing services to taxonomists for standard genome sequencing and annotation.</title>
        <authorList>
            <consortium name="The Broad Institute Genomics Platform"/>
            <consortium name="The Broad Institute Genome Sequencing Center for Infectious Disease"/>
            <person name="Wu L."/>
            <person name="Ma J."/>
        </authorList>
    </citation>
    <scope>NUCLEOTIDE SEQUENCE [LARGE SCALE GENOMIC DNA]</scope>
    <source>
        <strain evidence="5">CGMCC 1.12471</strain>
    </source>
</reference>
<keyword evidence="2" id="KW-0812">Transmembrane</keyword>
<name>A0ABW4LDI2_9MICO</name>
<gene>
    <name evidence="4" type="ORF">ACFSBI_01550</name>
</gene>
<proteinExistence type="predicted"/>
<dbReference type="InterPro" id="IPR025889">
    <property type="entry name" value="GSP17M-like_dom"/>
</dbReference>
<dbReference type="EMBL" id="JBHUEA010000002">
    <property type="protein sequence ID" value="MFD1720221.1"/>
    <property type="molecule type" value="Genomic_DNA"/>
</dbReference>
<evidence type="ECO:0000313" key="5">
    <source>
        <dbReference type="Proteomes" id="UP001597347"/>
    </source>
</evidence>
<feature type="region of interest" description="Disordered" evidence="1">
    <location>
        <begin position="162"/>
        <end position="196"/>
    </location>
</feature>
<feature type="domain" description="General stress protein 17M-like" evidence="3">
    <location>
        <begin position="24"/>
        <end position="109"/>
    </location>
</feature>
<evidence type="ECO:0000259" key="3">
    <source>
        <dbReference type="Pfam" id="PF11181"/>
    </source>
</evidence>
<feature type="transmembrane region" description="Helical" evidence="2">
    <location>
        <begin position="74"/>
        <end position="97"/>
    </location>
</feature>
<keyword evidence="2" id="KW-1133">Transmembrane helix</keyword>
<sequence length="196" mass="19818">MTNTQSPFGAARGVAFPTLPTGDVVASFKSYAEAQAAVDKLAETDDFPVQSASIVGSDMKSVERVTGRLSWGRAAGAGAASGLWIGLLFGLLISVFGGANDSYFAELLGAVLIGAAFGMVFGLISYALTRRRRDFSSVMQVVASSYSIVVGGESANRARNILGTAGGGTTETTTIEDAGLDEQPLGPGSGGPGAAA</sequence>
<accession>A0ABW4LDI2</accession>
<keyword evidence="2" id="KW-0472">Membrane</keyword>
<organism evidence="4 5">
    <name type="scientific">Amnibacterium endophyticum</name>
    <dbReference type="NCBI Taxonomy" id="2109337"/>
    <lineage>
        <taxon>Bacteria</taxon>
        <taxon>Bacillati</taxon>
        <taxon>Actinomycetota</taxon>
        <taxon>Actinomycetes</taxon>
        <taxon>Micrococcales</taxon>
        <taxon>Microbacteriaceae</taxon>
        <taxon>Amnibacterium</taxon>
    </lineage>
</organism>
<dbReference type="Proteomes" id="UP001597347">
    <property type="component" value="Unassembled WGS sequence"/>
</dbReference>
<protein>
    <submittedName>
        <fullName evidence="4">General stress protein</fullName>
    </submittedName>
</protein>
<feature type="transmembrane region" description="Helical" evidence="2">
    <location>
        <begin position="103"/>
        <end position="129"/>
    </location>
</feature>
<dbReference type="RefSeq" id="WP_377931427.1">
    <property type="nucleotide sequence ID" value="NZ_JBHUEA010000002.1"/>
</dbReference>